<organism evidence="7 8">
    <name type="scientific">Candidatus Thiodubiliella endoseptemdiera</name>
    <dbReference type="NCBI Taxonomy" id="2738886"/>
    <lineage>
        <taxon>Bacteria</taxon>
        <taxon>Pseudomonadati</taxon>
        <taxon>Pseudomonadota</taxon>
        <taxon>Gammaproteobacteria</taxon>
        <taxon>Candidatus Pseudothioglobaceae</taxon>
        <taxon>Candidatus Thiodubiliella</taxon>
    </lineage>
</organism>
<comment type="caution">
    <text evidence="7">The sequence shown here is derived from an EMBL/GenBank/DDBJ whole genome shotgun (WGS) entry which is preliminary data.</text>
</comment>
<evidence type="ECO:0000313" key="8">
    <source>
        <dbReference type="Proteomes" id="UP000568751"/>
    </source>
</evidence>
<evidence type="ECO:0000259" key="6">
    <source>
        <dbReference type="Pfam" id="PF01555"/>
    </source>
</evidence>
<evidence type="ECO:0000256" key="1">
    <source>
        <dbReference type="ARBA" id="ARBA00006594"/>
    </source>
</evidence>
<dbReference type="Pfam" id="PF01555">
    <property type="entry name" value="N6_N4_Mtase"/>
    <property type="match status" value="2"/>
</dbReference>
<keyword evidence="3" id="KW-0808">Transferase</keyword>
<accession>A0A853F813</accession>
<dbReference type="Gene3D" id="3.40.50.150">
    <property type="entry name" value="Vaccinia Virus protein VP39"/>
    <property type="match status" value="1"/>
</dbReference>
<sequence>MINRNMIYNNDCIIGMANLPDNSVQMILTDPPYLVNYKDRAGRSVANDMASNSNWLTPAFSEMYRVLDNNSYAVVFYGWNEVDKFMNAWRKAGFRIIGHFIFYKKYASNGRKDKKHMEYRHECAYLLAKGYPQPFEVLPSVMGWNYTGNKYHPTQKPIDLLLKLINAFCPIGGVVLDPFMGSASTAMACIKSNIFNYLGYELDNNYFSIAMNRINAKMANKNQNNYLPQSTNNSHFQNRQQLNQRGHYAN</sequence>
<dbReference type="PROSITE" id="PS00092">
    <property type="entry name" value="N6_MTASE"/>
    <property type="match status" value="1"/>
</dbReference>
<evidence type="ECO:0000256" key="4">
    <source>
        <dbReference type="RuleBase" id="RU362026"/>
    </source>
</evidence>
<feature type="compositionally biased region" description="Polar residues" evidence="5">
    <location>
        <begin position="223"/>
        <end position="244"/>
    </location>
</feature>
<feature type="region of interest" description="Disordered" evidence="5">
    <location>
        <begin position="223"/>
        <end position="250"/>
    </location>
</feature>
<dbReference type="PRINTS" id="PR00508">
    <property type="entry name" value="S21N4MTFRASE"/>
</dbReference>
<reference evidence="7 8" key="1">
    <citation type="submission" date="2020-05" db="EMBL/GenBank/DDBJ databases">
        <title>Horizontal transmission and recombination maintain forever young bacterial symbiont genomes.</title>
        <authorList>
            <person name="Russell S.L."/>
            <person name="Pepper-Tunick E."/>
            <person name="Svedberg J."/>
            <person name="Byrne A."/>
            <person name="Ruelas Castillo J."/>
            <person name="Vollmers C."/>
            <person name="Beinart R.A."/>
            <person name="Corbett-Detig R."/>
        </authorList>
    </citation>
    <scope>NUCLEOTIDE SEQUENCE [LARGE SCALE GENOMIC DNA]</scope>
    <source>
        <strain evidence="7">455</strain>
    </source>
</reference>
<dbReference type="InterPro" id="IPR002052">
    <property type="entry name" value="DNA_methylase_N6_adenine_CS"/>
</dbReference>
<protein>
    <recommendedName>
        <fullName evidence="4">Methyltransferase</fullName>
        <ecNumber evidence="4">2.1.1.-</ecNumber>
    </recommendedName>
</protein>
<feature type="domain" description="DNA methylase N-4/N-6" evidence="6">
    <location>
        <begin position="24"/>
        <end position="133"/>
    </location>
</feature>
<dbReference type="InterPro" id="IPR029063">
    <property type="entry name" value="SAM-dependent_MTases_sf"/>
</dbReference>
<dbReference type="GO" id="GO:0032259">
    <property type="term" value="P:methylation"/>
    <property type="evidence" value="ECO:0007669"/>
    <property type="project" value="UniProtKB-KW"/>
</dbReference>
<feature type="domain" description="DNA methylase N-4/N-6" evidence="6">
    <location>
        <begin position="147"/>
        <end position="211"/>
    </location>
</feature>
<evidence type="ECO:0000256" key="2">
    <source>
        <dbReference type="ARBA" id="ARBA00022603"/>
    </source>
</evidence>
<evidence type="ECO:0000256" key="5">
    <source>
        <dbReference type="SAM" id="MobiDB-lite"/>
    </source>
</evidence>
<proteinExistence type="inferred from homology"/>
<dbReference type="GO" id="GO:0003677">
    <property type="term" value="F:DNA binding"/>
    <property type="evidence" value="ECO:0007669"/>
    <property type="project" value="InterPro"/>
</dbReference>
<name>A0A853F813_9GAMM</name>
<dbReference type="AlphaFoldDB" id="A0A853F813"/>
<dbReference type="NCBIfam" id="NF010253">
    <property type="entry name" value="PRK13699.1"/>
    <property type="match status" value="1"/>
</dbReference>
<dbReference type="Proteomes" id="UP000568751">
    <property type="component" value="Unassembled WGS sequence"/>
</dbReference>
<dbReference type="InterPro" id="IPR001091">
    <property type="entry name" value="RM_Methyltransferase"/>
</dbReference>
<evidence type="ECO:0000313" key="7">
    <source>
        <dbReference type="EMBL" id="NYT27845.1"/>
    </source>
</evidence>
<gene>
    <name evidence="7" type="ORF">H0A76_08090</name>
</gene>
<dbReference type="SUPFAM" id="SSF53335">
    <property type="entry name" value="S-adenosyl-L-methionine-dependent methyltransferases"/>
    <property type="match status" value="1"/>
</dbReference>
<dbReference type="InterPro" id="IPR002941">
    <property type="entry name" value="DNA_methylase_N4/N6"/>
</dbReference>
<dbReference type="GO" id="GO:0008170">
    <property type="term" value="F:N-methyltransferase activity"/>
    <property type="evidence" value="ECO:0007669"/>
    <property type="project" value="InterPro"/>
</dbReference>
<dbReference type="EC" id="2.1.1.-" evidence="4"/>
<keyword evidence="2 7" id="KW-0489">Methyltransferase</keyword>
<dbReference type="EMBL" id="JACCHT010000002">
    <property type="protein sequence ID" value="NYT27845.1"/>
    <property type="molecule type" value="Genomic_DNA"/>
</dbReference>
<evidence type="ECO:0000256" key="3">
    <source>
        <dbReference type="ARBA" id="ARBA00022679"/>
    </source>
</evidence>
<comment type="similarity">
    <text evidence="1 4">Belongs to the N(4)/N(6)-methyltransferase family.</text>
</comment>